<protein>
    <submittedName>
        <fullName evidence="2">Uncharacterized protein</fullName>
    </submittedName>
</protein>
<dbReference type="STRING" id="1075417.SAMN05421823_10326"/>
<dbReference type="AlphaFoldDB" id="A0A1G9D749"/>
<reference evidence="2 3" key="1">
    <citation type="submission" date="2016-10" db="EMBL/GenBank/DDBJ databases">
        <authorList>
            <person name="de Groot N.N."/>
        </authorList>
    </citation>
    <scope>NUCLEOTIDE SEQUENCE [LARGE SCALE GENOMIC DNA]</scope>
    <source>
        <strain evidence="2 3">DSM 25186</strain>
    </source>
</reference>
<evidence type="ECO:0000256" key="1">
    <source>
        <dbReference type="SAM" id="SignalP"/>
    </source>
</evidence>
<proteinExistence type="predicted"/>
<dbReference type="RefSeq" id="WP_089680856.1">
    <property type="nucleotide sequence ID" value="NZ_FNFO01000003.1"/>
</dbReference>
<dbReference type="EMBL" id="FNFO01000003">
    <property type="protein sequence ID" value="SDK59742.1"/>
    <property type="molecule type" value="Genomic_DNA"/>
</dbReference>
<evidence type="ECO:0000313" key="2">
    <source>
        <dbReference type="EMBL" id="SDK59742.1"/>
    </source>
</evidence>
<sequence>MRYVLASWLALSLSGLSVLSAQVAPLQIQAYVDDRPVDQLSMAFAADTLPHTLTFSTAGTDTAAYRVVYAEIVLARGSKGLSKFKGPHPLDVRRILRKAQAGDRLVIEIARVMHRQDGRLVAVAPTAYPKVLNLTIAE</sequence>
<dbReference type="Proteomes" id="UP000198510">
    <property type="component" value="Unassembled WGS sequence"/>
</dbReference>
<keyword evidence="3" id="KW-1185">Reference proteome</keyword>
<accession>A0A1G9D749</accession>
<keyword evidence="1" id="KW-0732">Signal</keyword>
<gene>
    <name evidence="2" type="ORF">SAMN05421823_10326</name>
</gene>
<evidence type="ECO:0000313" key="3">
    <source>
        <dbReference type="Proteomes" id="UP000198510"/>
    </source>
</evidence>
<feature type="signal peptide" evidence="1">
    <location>
        <begin position="1"/>
        <end position="23"/>
    </location>
</feature>
<name>A0A1G9D749_9BACT</name>
<organism evidence="2 3">
    <name type="scientific">Catalinimonas alkaloidigena</name>
    <dbReference type="NCBI Taxonomy" id="1075417"/>
    <lineage>
        <taxon>Bacteria</taxon>
        <taxon>Pseudomonadati</taxon>
        <taxon>Bacteroidota</taxon>
        <taxon>Cytophagia</taxon>
        <taxon>Cytophagales</taxon>
        <taxon>Catalimonadaceae</taxon>
        <taxon>Catalinimonas</taxon>
    </lineage>
</organism>
<feature type="chain" id="PRO_5011770288" evidence="1">
    <location>
        <begin position="24"/>
        <end position="138"/>
    </location>
</feature>